<evidence type="ECO:0000259" key="3">
    <source>
        <dbReference type="PROSITE" id="PS51000"/>
    </source>
</evidence>
<dbReference type="Proteomes" id="UP000195141">
    <property type="component" value="Chromosome"/>
</dbReference>
<sequence>MDENKFMYAEERKTEILRLLDEQERVQVADLVELFQVSGSTIRTDMRELEKEHQLTRTHGGAIRNPQRSFEDKPKVRALTDEKRRIARKAVTLLNDGDSLVIDTGTSCLAFAEALLYSSVKSLRILTYDLQIASMLSEETDHEICLIGGVVRNGFQYAAGEMVIESLRTFLVDKAIIGTTSFSIKKGYSTPNIGTAELKKVLFSIADQKLMLCESSKIGKDSFKLFGLPGDTDVFITDTNISKDDYEQLKQQQITVITA</sequence>
<dbReference type="InterPro" id="IPR036390">
    <property type="entry name" value="WH_DNA-bd_sf"/>
</dbReference>
<dbReference type="PANTHER" id="PTHR30363:SF44">
    <property type="entry name" value="AGA OPERON TRANSCRIPTIONAL REPRESSOR-RELATED"/>
    <property type="match status" value="1"/>
</dbReference>
<dbReference type="EMBL" id="NGMM01000010">
    <property type="protein sequence ID" value="OTP09727.1"/>
    <property type="molecule type" value="Genomic_DNA"/>
</dbReference>
<dbReference type="Gene3D" id="1.10.10.10">
    <property type="entry name" value="Winged helix-like DNA-binding domain superfamily/Winged helix DNA-binding domain"/>
    <property type="match status" value="1"/>
</dbReference>
<keyword evidence="2" id="KW-0804">Transcription</keyword>
<accession>A0A242JWM7</accession>
<organism evidence="4">
    <name type="scientific">Candidatus Enterococcus clewellii</name>
    <dbReference type="NCBI Taxonomy" id="1834193"/>
    <lineage>
        <taxon>Bacteria</taxon>
        <taxon>Bacillati</taxon>
        <taxon>Bacillota</taxon>
        <taxon>Bacilli</taxon>
        <taxon>Lactobacillales</taxon>
        <taxon>Enterococcaceae</taxon>
        <taxon>Enterococcus</taxon>
    </lineage>
</organism>
<evidence type="ECO:0000313" key="4">
    <source>
        <dbReference type="EMBL" id="OTP09727.1"/>
    </source>
</evidence>
<dbReference type="Pfam" id="PF00455">
    <property type="entry name" value="DeoRC"/>
    <property type="match status" value="1"/>
</dbReference>
<dbReference type="SUPFAM" id="SSF100950">
    <property type="entry name" value="NagB/RpiA/CoA transferase-like"/>
    <property type="match status" value="1"/>
</dbReference>
<keyword evidence="1" id="KW-0805">Transcription regulation</keyword>
<dbReference type="InterPro" id="IPR036388">
    <property type="entry name" value="WH-like_DNA-bd_sf"/>
</dbReference>
<gene>
    <name evidence="5" type="ORF">A5888_003689</name>
    <name evidence="4" type="ORF">A5888_004115</name>
</gene>
<evidence type="ECO:0000256" key="2">
    <source>
        <dbReference type="ARBA" id="ARBA00023163"/>
    </source>
</evidence>
<evidence type="ECO:0000313" key="5">
    <source>
        <dbReference type="EMBL" id="WYJ91916.1"/>
    </source>
</evidence>
<dbReference type="SMART" id="SM00420">
    <property type="entry name" value="HTH_DEOR"/>
    <property type="match status" value="1"/>
</dbReference>
<name>A0A242JWM7_9ENTE</name>
<dbReference type="InterPro" id="IPR050313">
    <property type="entry name" value="Carb_Metab_HTH_regulators"/>
</dbReference>
<dbReference type="PRINTS" id="PR00037">
    <property type="entry name" value="HTHLACR"/>
</dbReference>
<evidence type="ECO:0000313" key="6">
    <source>
        <dbReference type="Proteomes" id="UP000195141"/>
    </source>
</evidence>
<dbReference type="Pfam" id="PF08220">
    <property type="entry name" value="HTH_DeoR"/>
    <property type="match status" value="1"/>
</dbReference>
<reference evidence="4" key="1">
    <citation type="submission" date="2017-05" db="EMBL/GenBank/DDBJ databases">
        <title>The Genome Sequence of Enterococcus sp. 9E7_DIV0242.</title>
        <authorList>
            <consortium name="The Broad Institute Genomics Platform"/>
            <consortium name="The Broad Institute Genomic Center for Infectious Diseases"/>
            <person name="Earl A."/>
            <person name="Manson A."/>
            <person name="Schwartman J."/>
            <person name="Gilmore M."/>
            <person name="Abouelleil A."/>
            <person name="Cao P."/>
            <person name="Chapman S."/>
            <person name="Cusick C."/>
            <person name="Shea T."/>
            <person name="Young S."/>
            <person name="Neafsey D."/>
            <person name="Nusbaum C."/>
            <person name="Birren B."/>
        </authorList>
    </citation>
    <scope>NUCLEOTIDE SEQUENCE [LARGE SCALE GENOMIC DNA]</scope>
    <source>
        <strain evidence="4">9E7_DIV0242</strain>
    </source>
</reference>
<reference evidence="5" key="2">
    <citation type="submission" date="2017-05" db="EMBL/GenBank/DDBJ databases">
        <authorList>
            <consortium name="The Broad Institute Genomics Platform"/>
            <consortium name="The Broad Institute Genomic Center for Infectious Diseases"/>
            <person name="Earl A."/>
            <person name="Manson A."/>
            <person name="Schwartman J."/>
            <person name="Gilmore M."/>
            <person name="Abouelleil A."/>
            <person name="Cao P."/>
            <person name="Chapman S."/>
            <person name="Cusick C."/>
            <person name="Shea T."/>
            <person name="Young S."/>
            <person name="Neafsey D."/>
            <person name="Nusbaum C."/>
            <person name="Birren B."/>
        </authorList>
    </citation>
    <scope>NUCLEOTIDE SEQUENCE</scope>
    <source>
        <strain evidence="5">9E7_DIV0242</strain>
    </source>
</reference>
<dbReference type="AlphaFoldDB" id="A0A242JWM7"/>
<dbReference type="SMART" id="SM01134">
    <property type="entry name" value="DeoRC"/>
    <property type="match status" value="1"/>
</dbReference>
<dbReference type="GO" id="GO:0003700">
    <property type="term" value="F:DNA-binding transcription factor activity"/>
    <property type="evidence" value="ECO:0007669"/>
    <property type="project" value="InterPro"/>
</dbReference>
<dbReference type="InterPro" id="IPR014036">
    <property type="entry name" value="DeoR-like_C"/>
</dbReference>
<dbReference type="PROSITE" id="PS51000">
    <property type="entry name" value="HTH_DEOR_2"/>
    <property type="match status" value="1"/>
</dbReference>
<proteinExistence type="predicted"/>
<dbReference type="InterPro" id="IPR037171">
    <property type="entry name" value="NagB/RpiA_transferase-like"/>
</dbReference>
<dbReference type="EMBL" id="CP147247">
    <property type="protein sequence ID" value="WYJ91916.1"/>
    <property type="molecule type" value="Genomic_DNA"/>
</dbReference>
<evidence type="ECO:0000256" key="1">
    <source>
        <dbReference type="ARBA" id="ARBA00023015"/>
    </source>
</evidence>
<dbReference type="InterPro" id="IPR001034">
    <property type="entry name" value="DeoR_HTH"/>
</dbReference>
<reference evidence="5" key="3">
    <citation type="submission" date="2024-03" db="EMBL/GenBank/DDBJ databases">
        <title>The Genome Sequence of Enterococcus sp. DIV0242b.</title>
        <authorList>
            <consortium name="The Broad Institute Genomics Platform"/>
            <consortium name="The Broad Institute Microbial Omics Core"/>
            <consortium name="The Broad Institute Genomic Center for Infectious Diseases"/>
            <person name="Earl A."/>
            <person name="Manson A."/>
            <person name="Gilmore M."/>
            <person name="Schwartman J."/>
            <person name="Shea T."/>
            <person name="Abouelleil A."/>
            <person name="Cao P."/>
            <person name="Chapman S."/>
            <person name="Cusick C."/>
            <person name="Young S."/>
            <person name="Neafsey D."/>
            <person name="Nusbaum C."/>
            <person name="Birren B."/>
        </authorList>
    </citation>
    <scope>NUCLEOTIDE SEQUENCE</scope>
    <source>
        <strain evidence="5">9E7_DIV0242</strain>
    </source>
</reference>
<protein>
    <submittedName>
        <fullName evidence="5">DeoR family transcriptional regulator, fructose operon transcriptional repressor</fullName>
    </submittedName>
</protein>
<dbReference type="SUPFAM" id="SSF46785">
    <property type="entry name" value="Winged helix' DNA-binding domain"/>
    <property type="match status" value="1"/>
</dbReference>
<dbReference type="PANTHER" id="PTHR30363">
    <property type="entry name" value="HTH-TYPE TRANSCRIPTIONAL REGULATOR SRLR-RELATED"/>
    <property type="match status" value="1"/>
</dbReference>
<keyword evidence="6" id="KW-1185">Reference proteome</keyword>
<feature type="domain" description="HTH deoR-type" evidence="3">
    <location>
        <begin position="9"/>
        <end position="64"/>
    </location>
</feature>
<dbReference type="RefSeq" id="WP_086351079.1">
    <property type="nucleotide sequence ID" value="NZ_CP147247.1"/>
</dbReference>
<dbReference type="OrthoDB" id="9798651at2"/>